<keyword evidence="9" id="KW-0411">Iron-sulfur</keyword>
<evidence type="ECO:0000256" key="8">
    <source>
        <dbReference type="ARBA" id="ARBA00023004"/>
    </source>
</evidence>
<evidence type="ECO:0000256" key="6">
    <source>
        <dbReference type="ARBA" id="ARBA00022723"/>
    </source>
</evidence>
<dbReference type="SUPFAM" id="SSF102114">
    <property type="entry name" value="Radical SAM enzymes"/>
    <property type="match status" value="1"/>
</dbReference>
<dbReference type="InterPro" id="IPR003739">
    <property type="entry name" value="Lys_aminomutase/Glu_NH3_mut"/>
</dbReference>
<dbReference type="SFLD" id="SFLDG01070">
    <property type="entry name" value="PLP-dependent"/>
    <property type="match status" value="1"/>
</dbReference>
<dbReference type="PANTHER" id="PTHR30538">
    <property type="entry name" value="LYSINE 2,3-AMINOMUTASE-RELATED"/>
    <property type="match status" value="1"/>
</dbReference>
<dbReference type="Gene3D" id="3.20.20.70">
    <property type="entry name" value="Aldolase class I"/>
    <property type="match status" value="1"/>
</dbReference>
<proteinExistence type="inferred from homology"/>
<dbReference type="EMBL" id="AWVH01000033">
    <property type="protein sequence ID" value="ERJ92551.1"/>
    <property type="molecule type" value="Genomic_DNA"/>
</dbReference>
<keyword evidence="10" id="KW-0413">Isomerase</keyword>
<evidence type="ECO:0000313" key="12">
    <source>
        <dbReference type="EMBL" id="ERJ92551.1"/>
    </source>
</evidence>
<evidence type="ECO:0000256" key="1">
    <source>
        <dbReference type="ARBA" id="ARBA00001933"/>
    </source>
</evidence>
<dbReference type="SFLD" id="SFLDS00029">
    <property type="entry name" value="Radical_SAM"/>
    <property type="match status" value="1"/>
</dbReference>
<evidence type="ECO:0000256" key="5">
    <source>
        <dbReference type="ARBA" id="ARBA00022691"/>
    </source>
</evidence>
<keyword evidence="7" id="KW-0663">Pyridoxal phosphate</keyword>
<dbReference type="InterPro" id="IPR013785">
    <property type="entry name" value="Aldolase_TIM"/>
</dbReference>
<comment type="caution">
    <text evidence="12">The sequence shown here is derived from an EMBL/GenBank/DDBJ whole genome shotgun (WGS) entry which is preliminary data.</text>
</comment>
<keyword evidence="13" id="KW-1185">Reference proteome</keyword>
<dbReference type="PANTHER" id="PTHR30538:SF1">
    <property type="entry name" value="L-LYSINE 2,3-AMINOMUTASE"/>
    <property type="match status" value="1"/>
</dbReference>
<name>A0ABN0NY93_TRELE</name>
<gene>
    <name evidence="12" type="ORF">HMPREF9193_01306</name>
</gene>
<organism evidence="12 13">
    <name type="scientific">Treponema lecithinolyticum ATCC 700332</name>
    <dbReference type="NCBI Taxonomy" id="1321815"/>
    <lineage>
        <taxon>Bacteria</taxon>
        <taxon>Pseudomonadati</taxon>
        <taxon>Spirochaetota</taxon>
        <taxon>Spirochaetia</taxon>
        <taxon>Spirochaetales</taxon>
        <taxon>Treponemataceae</taxon>
        <taxon>Treponema</taxon>
    </lineage>
</organism>
<evidence type="ECO:0000256" key="4">
    <source>
        <dbReference type="ARBA" id="ARBA00022485"/>
    </source>
</evidence>
<evidence type="ECO:0000256" key="2">
    <source>
        <dbReference type="ARBA" id="ARBA00001966"/>
    </source>
</evidence>
<dbReference type="Proteomes" id="UP000016649">
    <property type="component" value="Unassembled WGS sequence"/>
</dbReference>
<feature type="domain" description="Radical SAM core" evidence="11">
    <location>
        <begin position="61"/>
        <end position="280"/>
    </location>
</feature>
<keyword evidence="5" id="KW-0949">S-adenosyl-L-methionine</keyword>
<evidence type="ECO:0000256" key="7">
    <source>
        <dbReference type="ARBA" id="ARBA00022898"/>
    </source>
</evidence>
<comment type="similarity">
    <text evidence="3">Belongs to the radical SAM superfamily. KamA family.</text>
</comment>
<reference evidence="12 13" key="1">
    <citation type="submission" date="2013-08" db="EMBL/GenBank/DDBJ databases">
        <authorList>
            <person name="Weinstock G."/>
            <person name="Sodergren E."/>
            <person name="Wylie T."/>
            <person name="Fulton L."/>
            <person name="Fulton R."/>
            <person name="Fronick C."/>
            <person name="O'Laughlin M."/>
            <person name="Godfrey J."/>
            <person name="Miner T."/>
            <person name="Herter B."/>
            <person name="Appelbaum E."/>
            <person name="Cordes M."/>
            <person name="Lek S."/>
            <person name="Wollam A."/>
            <person name="Pepin K.H."/>
            <person name="Palsikar V.B."/>
            <person name="Mitreva M."/>
            <person name="Wilson R.K."/>
        </authorList>
    </citation>
    <scope>NUCLEOTIDE SEQUENCE [LARGE SCALE GENOMIC DNA]</scope>
    <source>
        <strain evidence="12 13">ATCC 700332</strain>
    </source>
</reference>
<evidence type="ECO:0000256" key="3">
    <source>
        <dbReference type="ARBA" id="ARBA00008703"/>
    </source>
</evidence>
<protein>
    <submittedName>
        <fullName evidence="12">KamA family protein</fullName>
    </submittedName>
</protein>
<dbReference type="Pfam" id="PF04055">
    <property type="entry name" value="Radical_SAM"/>
    <property type="match status" value="1"/>
</dbReference>
<evidence type="ECO:0000313" key="13">
    <source>
        <dbReference type="Proteomes" id="UP000016649"/>
    </source>
</evidence>
<dbReference type="PROSITE" id="PS51918">
    <property type="entry name" value="RADICAL_SAM"/>
    <property type="match status" value="1"/>
</dbReference>
<dbReference type="InterPro" id="IPR007197">
    <property type="entry name" value="rSAM"/>
</dbReference>
<keyword evidence="4" id="KW-0004">4Fe-4S</keyword>
<dbReference type="CDD" id="cd01335">
    <property type="entry name" value="Radical_SAM"/>
    <property type="match status" value="1"/>
</dbReference>
<keyword evidence="6" id="KW-0479">Metal-binding</keyword>
<evidence type="ECO:0000256" key="10">
    <source>
        <dbReference type="ARBA" id="ARBA00023235"/>
    </source>
</evidence>
<evidence type="ECO:0000256" key="9">
    <source>
        <dbReference type="ARBA" id="ARBA00023014"/>
    </source>
</evidence>
<comment type="cofactor">
    <cofactor evidence="1">
        <name>pyridoxal 5'-phosphate</name>
        <dbReference type="ChEBI" id="CHEBI:597326"/>
    </cofactor>
</comment>
<sequence length="333" mass="37141">MERLKNDGSEKARAALAALSAQVCAKAAEMHILPYENADPLGAASYAVHGGKNACKGSRLVHQYKNRCLFLTVGSCFAHCRYCFRRESPVLNYPFASPKEIEDACSYIASHSEIQEILISGGDPLTVSDRQLERLFSALKDVRPSLLIRVCTRSPVFAPERFTPSLIALLQKFRPLWLIPHINHSAEFCERWSFEARRVLETLVQSGIPMQSQTVLLRGVNNTVDALCDLFYNLTLIGIKPGYLFQGDLAPGTAHFRVPIDEGVRLYERVRSELSGLSTPVYAVDIPSGGGKINLLQLDPELLNVKIERGEHTYVFTDSSGERREYPIEKTTV</sequence>
<evidence type="ECO:0000259" key="11">
    <source>
        <dbReference type="PROSITE" id="PS51918"/>
    </source>
</evidence>
<keyword evidence="8" id="KW-0408">Iron</keyword>
<accession>A0ABN0NY93</accession>
<comment type="cofactor">
    <cofactor evidence="2">
        <name>[4Fe-4S] cluster</name>
        <dbReference type="ChEBI" id="CHEBI:49883"/>
    </cofactor>
</comment>
<dbReference type="InterPro" id="IPR058240">
    <property type="entry name" value="rSAM_sf"/>
</dbReference>